<evidence type="ECO:0000256" key="10">
    <source>
        <dbReference type="ARBA" id="ARBA00048205"/>
    </source>
</evidence>
<dbReference type="NCBIfam" id="TIGR00737">
    <property type="entry name" value="nifR3_yhdG"/>
    <property type="match status" value="1"/>
</dbReference>
<evidence type="ECO:0000256" key="15">
    <source>
        <dbReference type="SAM" id="Coils"/>
    </source>
</evidence>
<keyword evidence="7" id="KW-0521">NADP</keyword>
<reference evidence="17" key="1">
    <citation type="submission" date="2021-05" db="EMBL/GenBank/DDBJ databases">
        <title>Energy efficiency and biological interactions define the core microbiome of deep oligotrophic groundwater.</title>
        <authorList>
            <person name="Mehrshad M."/>
            <person name="Lopez-Fernandez M."/>
            <person name="Bell E."/>
            <person name="Bernier-Latmani R."/>
            <person name="Bertilsson S."/>
            <person name="Dopson M."/>
        </authorList>
    </citation>
    <scope>NUCLEOTIDE SEQUENCE</scope>
    <source>
        <strain evidence="17">Modern_marine.mb.64</strain>
    </source>
</reference>
<accession>A0A948RU42</accession>
<evidence type="ECO:0000256" key="6">
    <source>
        <dbReference type="ARBA" id="ARBA00022694"/>
    </source>
</evidence>
<dbReference type="Proteomes" id="UP000777784">
    <property type="component" value="Unassembled WGS sequence"/>
</dbReference>
<evidence type="ECO:0000256" key="7">
    <source>
        <dbReference type="ARBA" id="ARBA00022857"/>
    </source>
</evidence>
<keyword evidence="4 12" id="KW-0285">Flavoprotein</keyword>
<evidence type="ECO:0000256" key="1">
    <source>
        <dbReference type="ARBA" id="ARBA00001917"/>
    </source>
</evidence>
<dbReference type="Gene3D" id="1.10.1200.80">
    <property type="entry name" value="Putative flavin oxidoreducatase, domain 2"/>
    <property type="match status" value="1"/>
</dbReference>
<dbReference type="GO" id="GO:0050660">
    <property type="term" value="F:flavin adenine dinucleotide binding"/>
    <property type="evidence" value="ECO:0007669"/>
    <property type="project" value="InterPro"/>
</dbReference>
<dbReference type="GO" id="GO:0017150">
    <property type="term" value="F:tRNA dihydrouridine synthase activity"/>
    <property type="evidence" value="ECO:0007669"/>
    <property type="project" value="InterPro"/>
</dbReference>
<evidence type="ECO:0000313" key="18">
    <source>
        <dbReference type="Proteomes" id="UP000777784"/>
    </source>
</evidence>
<feature type="domain" description="DUS-like FMN-binding" evidence="16">
    <location>
        <begin position="15"/>
        <end position="310"/>
    </location>
</feature>
<comment type="caution">
    <text evidence="17">The sequence shown here is derived from an EMBL/GenBank/DDBJ whole genome shotgun (WGS) entry which is preliminary data.</text>
</comment>
<keyword evidence="14" id="KW-0547">Nucleotide-binding</keyword>
<dbReference type="CDD" id="cd02801">
    <property type="entry name" value="DUS_like_FMN"/>
    <property type="match status" value="1"/>
</dbReference>
<evidence type="ECO:0000256" key="4">
    <source>
        <dbReference type="ARBA" id="ARBA00022630"/>
    </source>
</evidence>
<dbReference type="EMBL" id="JAHJDP010000032">
    <property type="protein sequence ID" value="MBU2690576.1"/>
    <property type="molecule type" value="Genomic_DNA"/>
</dbReference>
<evidence type="ECO:0000256" key="5">
    <source>
        <dbReference type="ARBA" id="ARBA00022643"/>
    </source>
</evidence>
<comment type="similarity">
    <text evidence="12">Belongs to the dus family.</text>
</comment>
<comment type="function">
    <text evidence="2 12">Catalyzes the synthesis of 5,6-dihydrouridine (D), a modified base found in the D-loop of most tRNAs, via the reduction of the C5-C6 double bond in target uridines.</text>
</comment>
<dbReference type="PANTHER" id="PTHR45846">
    <property type="entry name" value="TRNA-DIHYDROURIDINE(47) SYNTHASE [NAD(P)(+)]-LIKE"/>
    <property type="match status" value="1"/>
</dbReference>
<keyword evidence="3" id="KW-0820">tRNA-binding</keyword>
<evidence type="ECO:0000256" key="12">
    <source>
        <dbReference type="PIRNR" id="PIRNR006621"/>
    </source>
</evidence>
<feature type="active site" description="Proton donor" evidence="13">
    <location>
        <position position="101"/>
    </location>
</feature>
<evidence type="ECO:0000256" key="13">
    <source>
        <dbReference type="PIRSR" id="PIRSR006621-1"/>
    </source>
</evidence>
<feature type="binding site" evidence="14">
    <location>
        <position position="140"/>
    </location>
    <ligand>
        <name>FMN</name>
        <dbReference type="ChEBI" id="CHEBI:58210"/>
    </ligand>
</feature>
<keyword evidence="6 12" id="KW-0819">tRNA processing</keyword>
<keyword evidence="9 12" id="KW-0560">Oxidoreductase</keyword>
<dbReference type="InterPro" id="IPR024036">
    <property type="entry name" value="tRNA-dHydroUridine_Synthase_C"/>
</dbReference>
<dbReference type="AlphaFoldDB" id="A0A948RU42"/>
<name>A0A948RU42_UNCEI</name>
<feature type="coiled-coil region" evidence="15">
    <location>
        <begin position="254"/>
        <end position="281"/>
    </location>
</feature>
<evidence type="ECO:0000259" key="16">
    <source>
        <dbReference type="Pfam" id="PF01207"/>
    </source>
</evidence>
<evidence type="ECO:0000256" key="11">
    <source>
        <dbReference type="ARBA" id="ARBA00048802"/>
    </source>
</evidence>
<evidence type="ECO:0000256" key="3">
    <source>
        <dbReference type="ARBA" id="ARBA00022555"/>
    </source>
</evidence>
<comment type="catalytic activity">
    <reaction evidence="11">
        <text>a 5,6-dihydrouridine in tRNA + NAD(+) = a uridine in tRNA + NADH + H(+)</text>
        <dbReference type="Rhea" id="RHEA:54452"/>
        <dbReference type="Rhea" id="RHEA-COMP:13339"/>
        <dbReference type="Rhea" id="RHEA-COMP:13887"/>
        <dbReference type="ChEBI" id="CHEBI:15378"/>
        <dbReference type="ChEBI" id="CHEBI:57540"/>
        <dbReference type="ChEBI" id="CHEBI:57945"/>
        <dbReference type="ChEBI" id="CHEBI:65315"/>
        <dbReference type="ChEBI" id="CHEBI:74443"/>
    </reaction>
</comment>
<protein>
    <recommendedName>
        <fullName evidence="12">tRNA-dihydrouridine synthase</fullName>
        <ecNumber evidence="12">1.3.1.-</ecNumber>
    </recommendedName>
</protein>
<proteinExistence type="inferred from homology"/>
<dbReference type="PIRSF" id="PIRSF006621">
    <property type="entry name" value="Dus"/>
    <property type="match status" value="1"/>
</dbReference>
<evidence type="ECO:0000256" key="2">
    <source>
        <dbReference type="ARBA" id="ARBA00002790"/>
    </source>
</evidence>
<keyword evidence="5 12" id="KW-0288">FMN</keyword>
<sequence>MNIGPVQLCKTPLFLAPMEDVTDRPFRLICRRHGADVVVTEFISAEGLIREAARSRKKTILSPEEHPVGIQIVGSRPEAMVEAAHIAEAAGADFVDINFGCPVKKLVRRGEGAGFLKDPALMGRLTAAVVEAIDGPVTVKTRLGWDASSICIEEVAQRVEEAGASALTIHARTRHQGYKGEADWEWIRRAKECVSIPIIGNGDIKGPHDAWRMLNETGCDAIMIGRAAIGNPWLFRRCRIFLETGEDPGEPRFEDRKRVILEQLEDKIQESEETRAVITFRKFYSGYLKGYPLVARLRTALMEEVTVAGVEACLTSYADSLRKWEEARFEATPEATREETG</sequence>
<evidence type="ECO:0000256" key="14">
    <source>
        <dbReference type="PIRSR" id="PIRSR006621-2"/>
    </source>
</evidence>
<feature type="binding site" evidence="14">
    <location>
        <position position="170"/>
    </location>
    <ligand>
        <name>FMN</name>
        <dbReference type="ChEBI" id="CHEBI:58210"/>
    </ligand>
</feature>
<evidence type="ECO:0000256" key="9">
    <source>
        <dbReference type="ARBA" id="ARBA00023002"/>
    </source>
</evidence>
<dbReference type="InterPro" id="IPR013785">
    <property type="entry name" value="Aldolase_TIM"/>
</dbReference>
<keyword evidence="8" id="KW-0694">RNA-binding</keyword>
<dbReference type="InterPro" id="IPR004652">
    <property type="entry name" value="DusB-like"/>
</dbReference>
<gene>
    <name evidence="17" type="primary">dusB</name>
    <name evidence="17" type="ORF">KJ970_06570</name>
</gene>
<comment type="catalytic activity">
    <reaction evidence="10">
        <text>a 5,6-dihydrouridine in tRNA + NADP(+) = a uridine in tRNA + NADPH + H(+)</text>
        <dbReference type="Rhea" id="RHEA:23624"/>
        <dbReference type="Rhea" id="RHEA-COMP:13339"/>
        <dbReference type="Rhea" id="RHEA-COMP:13887"/>
        <dbReference type="ChEBI" id="CHEBI:15378"/>
        <dbReference type="ChEBI" id="CHEBI:57783"/>
        <dbReference type="ChEBI" id="CHEBI:58349"/>
        <dbReference type="ChEBI" id="CHEBI:65315"/>
        <dbReference type="ChEBI" id="CHEBI:74443"/>
    </reaction>
</comment>
<dbReference type="GO" id="GO:0000049">
    <property type="term" value="F:tRNA binding"/>
    <property type="evidence" value="ECO:0007669"/>
    <property type="project" value="UniProtKB-KW"/>
</dbReference>
<keyword evidence="15" id="KW-0175">Coiled coil</keyword>
<organism evidence="17 18">
    <name type="scientific">Eiseniibacteriota bacterium</name>
    <dbReference type="NCBI Taxonomy" id="2212470"/>
    <lineage>
        <taxon>Bacteria</taxon>
        <taxon>Candidatus Eiseniibacteriota</taxon>
    </lineage>
</organism>
<dbReference type="InterPro" id="IPR035587">
    <property type="entry name" value="DUS-like_FMN-bd"/>
</dbReference>
<dbReference type="SUPFAM" id="SSF51395">
    <property type="entry name" value="FMN-linked oxidoreductases"/>
    <property type="match status" value="1"/>
</dbReference>
<dbReference type="PROSITE" id="PS01136">
    <property type="entry name" value="UPF0034"/>
    <property type="match status" value="1"/>
</dbReference>
<dbReference type="Gene3D" id="3.20.20.70">
    <property type="entry name" value="Aldolase class I"/>
    <property type="match status" value="1"/>
</dbReference>
<feature type="binding site" evidence="14">
    <location>
        <begin position="225"/>
        <end position="226"/>
    </location>
    <ligand>
        <name>FMN</name>
        <dbReference type="ChEBI" id="CHEBI:58210"/>
    </ligand>
</feature>
<dbReference type="InterPro" id="IPR018517">
    <property type="entry name" value="tRNA_hU_synthase_CS"/>
</dbReference>
<dbReference type="EC" id="1.3.1.-" evidence="12"/>
<dbReference type="PANTHER" id="PTHR45846:SF1">
    <property type="entry name" value="TRNA-DIHYDROURIDINE(47) SYNTHASE [NAD(P)(+)]-LIKE"/>
    <property type="match status" value="1"/>
</dbReference>
<evidence type="ECO:0000313" key="17">
    <source>
        <dbReference type="EMBL" id="MBU2690576.1"/>
    </source>
</evidence>
<dbReference type="Pfam" id="PF01207">
    <property type="entry name" value="Dus"/>
    <property type="match status" value="1"/>
</dbReference>
<comment type="cofactor">
    <cofactor evidence="1 12 14">
        <name>FMN</name>
        <dbReference type="ChEBI" id="CHEBI:58210"/>
    </cofactor>
</comment>
<feature type="binding site" evidence="14">
    <location>
        <position position="71"/>
    </location>
    <ligand>
        <name>FMN</name>
        <dbReference type="ChEBI" id="CHEBI:58210"/>
    </ligand>
</feature>
<dbReference type="InterPro" id="IPR001269">
    <property type="entry name" value="DUS_fam"/>
</dbReference>
<evidence type="ECO:0000256" key="8">
    <source>
        <dbReference type="ARBA" id="ARBA00022884"/>
    </source>
</evidence>